<name>A0A8S0Z277_ARCPL</name>
<comment type="subcellular location">
    <subcellularLocation>
        <location evidence="1">Cell projection</location>
        <location evidence="1">Cilium</location>
        <location evidence="1">Flagellum</location>
    </subcellularLocation>
</comment>
<protein>
    <recommendedName>
        <fullName evidence="2">MORN repeat-containing protein 5</fullName>
    </recommendedName>
</protein>
<dbReference type="Proteomes" id="UP000494106">
    <property type="component" value="Unassembled WGS sequence"/>
</dbReference>
<keyword evidence="3" id="KW-0677">Repeat</keyword>
<evidence type="ECO:0000256" key="1">
    <source>
        <dbReference type="ARBA" id="ARBA00004230"/>
    </source>
</evidence>
<evidence type="ECO:0000256" key="5">
    <source>
        <dbReference type="ARBA" id="ARBA00023069"/>
    </source>
</evidence>
<keyword evidence="4" id="KW-0282">Flagellum</keyword>
<organism evidence="7 8">
    <name type="scientific">Arctia plantaginis</name>
    <name type="common">Wood tiger moth</name>
    <name type="synonym">Phalaena plantaginis</name>
    <dbReference type="NCBI Taxonomy" id="874455"/>
    <lineage>
        <taxon>Eukaryota</taxon>
        <taxon>Metazoa</taxon>
        <taxon>Ecdysozoa</taxon>
        <taxon>Arthropoda</taxon>
        <taxon>Hexapoda</taxon>
        <taxon>Insecta</taxon>
        <taxon>Pterygota</taxon>
        <taxon>Neoptera</taxon>
        <taxon>Endopterygota</taxon>
        <taxon>Lepidoptera</taxon>
        <taxon>Glossata</taxon>
        <taxon>Ditrysia</taxon>
        <taxon>Noctuoidea</taxon>
        <taxon>Erebidae</taxon>
        <taxon>Arctiinae</taxon>
        <taxon>Arctia</taxon>
    </lineage>
</organism>
<keyword evidence="5" id="KW-0969">Cilium</keyword>
<evidence type="ECO:0000256" key="3">
    <source>
        <dbReference type="ARBA" id="ARBA00022737"/>
    </source>
</evidence>
<dbReference type="InterPro" id="IPR042814">
    <property type="entry name" value="Morn5"/>
</dbReference>
<evidence type="ECO:0000313" key="7">
    <source>
        <dbReference type="EMBL" id="CAB3227084.1"/>
    </source>
</evidence>
<evidence type="ECO:0000313" key="8">
    <source>
        <dbReference type="Proteomes" id="UP000494106"/>
    </source>
</evidence>
<dbReference type="OrthoDB" id="300500at2759"/>
<keyword evidence="6" id="KW-0966">Cell projection</keyword>
<reference evidence="7 8" key="1">
    <citation type="submission" date="2020-04" db="EMBL/GenBank/DDBJ databases">
        <authorList>
            <person name="Wallbank WR R."/>
            <person name="Pardo Diaz C."/>
            <person name="Kozak K."/>
            <person name="Martin S."/>
            <person name="Jiggins C."/>
            <person name="Moest M."/>
            <person name="Warren A I."/>
            <person name="Byers J.R.P. K."/>
            <person name="Montejo-Kovacevich G."/>
            <person name="Yen C E."/>
        </authorList>
    </citation>
    <scope>NUCLEOTIDE SEQUENCE [LARGE SCALE GENOMIC DNA]</scope>
</reference>
<evidence type="ECO:0000256" key="6">
    <source>
        <dbReference type="ARBA" id="ARBA00023273"/>
    </source>
</evidence>
<dbReference type="EMBL" id="CADEBC010000232">
    <property type="protein sequence ID" value="CAB3227084.1"/>
    <property type="molecule type" value="Genomic_DNA"/>
</dbReference>
<dbReference type="Pfam" id="PF02493">
    <property type="entry name" value="MORN"/>
    <property type="match status" value="2"/>
</dbReference>
<comment type="caution">
    <text evidence="7">The sequence shown here is derived from an EMBL/GenBank/DDBJ whole genome shotgun (WGS) entry which is preliminary data.</text>
</comment>
<dbReference type="Gene3D" id="2.20.110.10">
    <property type="entry name" value="Histone H3 K4-specific methyltransferase SET7/9 N-terminal domain"/>
    <property type="match status" value="1"/>
</dbReference>
<proteinExistence type="predicted"/>
<sequence>MIEGLSLMRHRTPNPMLKKDVETKSVPVIRSLFNTFWCKMLCSPTCCSEKRVSQWDELMRKFSREHEKECRQTILKIPQAYRSTKFFPTGSQYEGSWDILGMSGSGIYTFPNGVIYEGDFEDGMFHGAGQLEYPDGTLVTGVFKKGVITNRKLIFPDGLIYEEQNWGYCKMPDRRYTAEYDNGIEPAGRSNITAEMPPREIPPGFYDTGDGFYDPKTLSVYKADDLSCVLRSPSEHEQKWIVANCRTAPETVLGPRIDLYEEWMVPALQLPQPPPPAASTQMMMMNAKRSTHASYASASSADMRDTFGAHRPHKLSTYQGYEASNDTSVSRDQSIASKLTHASQRLDKVKSNTKSENTKLKFSTVPKNYSDLFSRNINVALATLFQNPKDPAFKHSDNKTDKKVTEFETYKDQYVQMPTMPKTFCGVLPDDSVDILPSQASCFKYDEDSDVKVLVKPQSKGITSSLLMFSTVANANEDKITSRKPSKKISEV</sequence>
<dbReference type="SUPFAM" id="SSF82185">
    <property type="entry name" value="Histone H3 K4-specific methyltransferase SET7/9 N-terminal domain"/>
    <property type="match status" value="1"/>
</dbReference>
<accession>A0A8S0Z277</accession>
<dbReference type="GO" id="GO:0031514">
    <property type="term" value="C:motile cilium"/>
    <property type="evidence" value="ECO:0007669"/>
    <property type="project" value="UniProtKB-SubCell"/>
</dbReference>
<dbReference type="InterPro" id="IPR003409">
    <property type="entry name" value="MORN"/>
</dbReference>
<gene>
    <name evidence="7" type="ORF">APLA_LOCUS3245</name>
</gene>
<evidence type="ECO:0000256" key="4">
    <source>
        <dbReference type="ARBA" id="ARBA00022846"/>
    </source>
</evidence>
<keyword evidence="8" id="KW-1185">Reference proteome</keyword>
<evidence type="ECO:0000256" key="2">
    <source>
        <dbReference type="ARBA" id="ARBA00016322"/>
    </source>
</evidence>
<dbReference type="PANTHER" id="PTHR46437:SF1">
    <property type="entry name" value="MORN REPEAT-CONTAINING PROTEIN 5"/>
    <property type="match status" value="1"/>
</dbReference>
<dbReference type="PANTHER" id="PTHR46437">
    <property type="entry name" value="MORN REPEAT-CONTAINING PROTEIN 5"/>
    <property type="match status" value="1"/>
</dbReference>
<dbReference type="AlphaFoldDB" id="A0A8S0Z277"/>
<dbReference type="SMART" id="SM00698">
    <property type="entry name" value="MORN"/>
    <property type="match status" value="2"/>
</dbReference>